<keyword evidence="2" id="KW-0732">Signal</keyword>
<feature type="domain" description="DUF4982" evidence="10">
    <location>
        <begin position="649"/>
        <end position="706"/>
    </location>
</feature>
<sequence>MKSIRFITALLPLFVVTISLAQQKHRLTENWEFVRQDLGGIWEAVRPYKPGSPEASPIWEAVTLPHCFNAHDAVAPGVNYYQGPGWYRTMLDIDNPYDNGRILLHFEGAGQKTSVYIYKQKVAEHIGGYDEWTVDITEAIEAFKSTAAYTEQFRGQVPLSIRCDNSRDLELIPSDMSDFNLYGGIYRYLNLVYVPQLSVDKLFASATIDAKGREGHIQLNARFHNPDQVPEADVIVQLFDPKGRLVARQQQHLTTLRDPVAALMGIQIERPALWSPTEPQLYTLRLSLSAGKDTAIHTERIGFRHFEFAKKGPFYLNGERLLLRGTHRHEDHAGVAAAMTEDMIWQEMRMMKEMGVNFIRLGHYQQSRIVLEACDSLGILVWEEIPWCRGGLGGDVYKAQARRMLTNMIEQHYNHPAVIIWGLGNENDWPGDFEVFDQQQIRAFMKELNDLSHQIDPTRKTAIRRCDFCKDIVDVYSPSIWAGWYRGIYTDYKTATAAEFEKVDHFLHVEWGGDSHARRHSESPDNGLSTVMHSTSADERAGDASLFGGPARVSKDGDWSESYICNLIDWHLKEQETMPWLTGTAYWPFKDFSTPIRPENPVPYVNQKGVVERNFNKKESYYIFQSYWTEDPMVHIYGHTWPVRWGEPGEEKMVKVYSNGAEAELFVNGISQGTRKRNSQDFPAAGLRWMVVFREGQNKLEVVAKRGDITVKDSITQVYQTAKWSRPATIHLDVLCTNADTLTLQATLRDENGVLCLDAADYIRFSLAGDGKMLADLGTSDGSRTVQAYNGRAMIRLKQTGSNLAVAAAVDGLETSVLQLTDAPLPQDSVETVVVETLREKTLQDAQWALSQQPETVTVSTAKRSAGSKHDFYSEGDYWWPDPDNPDGPYIRRDGVTNPDNFVDHRLAMIRFSRVVGALVSAWKLTGDETYVHHALRHIVAWFVDPDTRMNPSLPYAQAIKGRVTGRGIGIIDTIHLIEVAQALKILADAGLLNVETLQGTKQWFGDYLTWLTTHPYGIEEMNAENNHGTCWVMQVAAFARYTGNEIILHQCAERYKTVLLPKQMADDGSFPLETERTKPYGYSLFNLDAMATICHLLSSPEENLWTYATENDRSIKKGIQYMLPYMQHKGKWPHGQDVMYWDNWPVAQPFLLLGALAYGNRELLNTWSSLEHHPSETEVIRNLPLRHPLLWF</sequence>
<dbReference type="PRINTS" id="PR00132">
    <property type="entry name" value="GLHYDRLASE2"/>
</dbReference>
<dbReference type="AlphaFoldDB" id="A0A917HG99"/>
<dbReference type="SUPFAM" id="SSF49785">
    <property type="entry name" value="Galactose-binding domain-like"/>
    <property type="match status" value="1"/>
</dbReference>
<gene>
    <name evidence="11" type="ORF">GCM10007415_07040</name>
</gene>
<evidence type="ECO:0000259" key="7">
    <source>
        <dbReference type="Pfam" id="PF02836"/>
    </source>
</evidence>
<evidence type="ECO:0000259" key="8">
    <source>
        <dbReference type="Pfam" id="PF02837"/>
    </source>
</evidence>
<dbReference type="GO" id="GO:0016829">
    <property type="term" value="F:lyase activity"/>
    <property type="evidence" value="ECO:0007669"/>
    <property type="project" value="UniProtKB-KW"/>
</dbReference>
<dbReference type="InterPro" id="IPR013783">
    <property type="entry name" value="Ig-like_fold"/>
</dbReference>
<evidence type="ECO:0000313" key="12">
    <source>
        <dbReference type="Proteomes" id="UP000660862"/>
    </source>
</evidence>
<dbReference type="SUPFAM" id="SSF48230">
    <property type="entry name" value="Chondroitin AC/alginate lyase"/>
    <property type="match status" value="1"/>
</dbReference>
<evidence type="ECO:0000256" key="3">
    <source>
        <dbReference type="ARBA" id="ARBA00022801"/>
    </source>
</evidence>
<dbReference type="InterPro" id="IPR008929">
    <property type="entry name" value="Chondroitin_lyas"/>
</dbReference>
<keyword evidence="12" id="KW-1185">Reference proteome</keyword>
<feature type="domain" description="Glycosyl hydrolases family 2 sugar binding" evidence="8">
    <location>
        <begin position="56"/>
        <end position="195"/>
    </location>
</feature>
<evidence type="ECO:0000259" key="6">
    <source>
        <dbReference type="Pfam" id="PF00703"/>
    </source>
</evidence>
<dbReference type="InterPro" id="IPR036156">
    <property type="entry name" value="Beta-gal/glucu_dom_sf"/>
</dbReference>
<dbReference type="InterPro" id="IPR008979">
    <property type="entry name" value="Galactose-bd-like_sf"/>
</dbReference>
<dbReference type="InterPro" id="IPR051913">
    <property type="entry name" value="GH2_Domain-Containing"/>
</dbReference>
<dbReference type="InterPro" id="IPR006104">
    <property type="entry name" value="Glyco_hydro_2_N"/>
</dbReference>
<feature type="domain" description="Alginate lyase" evidence="9">
    <location>
        <begin position="862"/>
        <end position="1133"/>
    </location>
</feature>
<dbReference type="PANTHER" id="PTHR42732">
    <property type="entry name" value="BETA-GALACTOSIDASE"/>
    <property type="match status" value="1"/>
</dbReference>
<dbReference type="SUPFAM" id="SSF51445">
    <property type="entry name" value="(Trans)glycosidases"/>
    <property type="match status" value="1"/>
</dbReference>
<dbReference type="Pfam" id="PF02836">
    <property type="entry name" value="Glyco_hydro_2_C"/>
    <property type="match status" value="1"/>
</dbReference>
<dbReference type="GO" id="GO:0004553">
    <property type="term" value="F:hydrolase activity, hydrolyzing O-glycosyl compounds"/>
    <property type="evidence" value="ECO:0007669"/>
    <property type="project" value="InterPro"/>
</dbReference>
<evidence type="ECO:0000313" key="11">
    <source>
        <dbReference type="EMBL" id="GGG77660.1"/>
    </source>
</evidence>
<dbReference type="Gene3D" id="1.50.10.100">
    <property type="entry name" value="Chondroitin AC/alginate lyase"/>
    <property type="match status" value="1"/>
</dbReference>
<evidence type="ECO:0000259" key="9">
    <source>
        <dbReference type="Pfam" id="PF05426"/>
    </source>
</evidence>
<proteinExistence type="inferred from homology"/>
<dbReference type="Pfam" id="PF00703">
    <property type="entry name" value="Glyco_hydro_2"/>
    <property type="match status" value="1"/>
</dbReference>
<dbReference type="GO" id="GO:0005975">
    <property type="term" value="P:carbohydrate metabolic process"/>
    <property type="evidence" value="ECO:0007669"/>
    <property type="project" value="InterPro"/>
</dbReference>
<dbReference type="InterPro" id="IPR006101">
    <property type="entry name" value="Glyco_hydro_2"/>
</dbReference>
<dbReference type="Gene3D" id="3.20.20.80">
    <property type="entry name" value="Glycosidases"/>
    <property type="match status" value="1"/>
</dbReference>
<dbReference type="InterPro" id="IPR017853">
    <property type="entry name" value="GH"/>
</dbReference>
<evidence type="ECO:0000256" key="5">
    <source>
        <dbReference type="ARBA" id="ARBA00023295"/>
    </source>
</evidence>
<comment type="caution">
    <text evidence="11">The sequence shown here is derived from an EMBL/GenBank/DDBJ whole genome shotgun (WGS) entry which is preliminary data.</text>
</comment>
<dbReference type="Pfam" id="PF16355">
    <property type="entry name" value="DUF4982"/>
    <property type="match status" value="1"/>
</dbReference>
<dbReference type="InterPro" id="IPR006102">
    <property type="entry name" value="Ig-like_GH2"/>
</dbReference>
<evidence type="ECO:0000256" key="2">
    <source>
        <dbReference type="ARBA" id="ARBA00022729"/>
    </source>
</evidence>
<keyword evidence="4" id="KW-0456">Lyase</keyword>
<dbReference type="InterPro" id="IPR032311">
    <property type="entry name" value="DUF4982"/>
</dbReference>
<reference evidence="11" key="1">
    <citation type="journal article" date="2014" name="Int. J. Syst. Evol. Microbiol.">
        <title>Complete genome sequence of Corynebacterium casei LMG S-19264T (=DSM 44701T), isolated from a smear-ripened cheese.</title>
        <authorList>
            <consortium name="US DOE Joint Genome Institute (JGI-PGF)"/>
            <person name="Walter F."/>
            <person name="Albersmeier A."/>
            <person name="Kalinowski J."/>
            <person name="Ruckert C."/>
        </authorList>
    </citation>
    <scope>NUCLEOTIDE SEQUENCE</scope>
    <source>
        <strain evidence="11">CGMCC 1.12195</strain>
    </source>
</reference>
<dbReference type="Gene3D" id="2.60.40.10">
    <property type="entry name" value="Immunoglobulins"/>
    <property type="match status" value="3"/>
</dbReference>
<dbReference type="EMBL" id="BMER01000001">
    <property type="protein sequence ID" value="GGG77660.1"/>
    <property type="molecule type" value="Genomic_DNA"/>
</dbReference>
<organism evidence="11 12">
    <name type="scientific">Parapedobacter pyrenivorans</name>
    <dbReference type="NCBI Taxonomy" id="1305674"/>
    <lineage>
        <taxon>Bacteria</taxon>
        <taxon>Pseudomonadati</taxon>
        <taxon>Bacteroidota</taxon>
        <taxon>Sphingobacteriia</taxon>
        <taxon>Sphingobacteriales</taxon>
        <taxon>Sphingobacteriaceae</taxon>
        <taxon>Parapedobacter</taxon>
    </lineage>
</organism>
<keyword evidence="3" id="KW-0378">Hydrolase</keyword>
<evidence type="ECO:0000256" key="1">
    <source>
        <dbReference type="ARBA" id="ARBA00007401"/>
    </source>
</evidence>
<comment type="similarity">
    <text evidence="1">Belongs to the glycosyl hydrolase 2 family.</text>
</comment>
<evidence type="ECO:0000259" key="10">
    <source>
        <dbReference type="Pfam" id="PF16355"/>
    </source>
</evidence>
<dbReference type="Pfam" id="PF05426">
    <property type="entry name" value="Alginate_lyase"/>
    <property type="match status" value="1"/>
</dbReference>
<dbReference type="RefSeq" id="WP_371870649.1">
    <property type="nucleotide sequence ID" value="NZ_BMER01000001.1"/>
</dbReference>
<protein>
    <recommendedName>
        <fullName evidence="13">Beta-galactosidase</fullName>
    </recommendedName>
</protein>
<dbReference type="InterPro" id="IPR008397">
    <property type="entry name" value="Alginate_lyase_dom"/>
</dbReference>
<evidence type="ECO:0008006" key="13">
    <source>
        <dbReference type="Google" id="ProtNLM"/>
    </source>
</evidence>
<dbReference type="Gene3D" id="2.60.120.260">
    <property type="entry name" value="Galactose-binding domain-like"/>
    <property type="match status" value="1"/>
</dbReference>
<accession>A0A917HG99</accession>
<feature type="domain" description="Glycoside hydrolase family 2 catalytic" evidence="7">
    <location>
        <begin position="310"/>
        <end position="487"/>
    </location>
</feature>
<dbReference type="Pfam" id="PF02837">
    <property type="entry name" value="Glyco_hydro_2_N"/>
    <property type="match status" value="1"/>
</dbReference>
<reference evidence="11" key="2">
    <citation type="submission" date="2020-09" db="EMBL/GenBank/DDBJ databases">
        <authorList>
            <person name="Sun Q."/>
            <person name="Zhou Y."/>
        </authorList>
    </citation>
    <scope>NUCLEOTIDE SEQUENCE</scope>
    <source>
        <strain evidence="11">CGMCC 1.12195</strain>
    </source>
</reference>
<name>A0A917HG99_9SPHI</name>
<keyword evidence="5" id="KW-0326">Glycosidase</keyword>
<dbReference type="PANTHER" id="PTHR42732:SF1">
    <property type="entry name" value="BETA-MANNOSIDASE"/>
    <property type="match status" value="1"/>
</dbReference>
<feature type="domain" description="Glycoside hydrolase family 2 immunoglobulin-like beta-sandwich" evidence="6">
    <location>
        <begin position="199"/>
        <end position="304"/>
    </location>
</feature>
<dbReference type="Proteomes" id="UP000660862">
    <property type="component" value="Unassembled WGS sequence"/>
</dbReference>
<dbReference type="SUPFAM" id="SSF49303">
    <property type="entry name" value="beta-Galactosidase/glucuronidase domain"/>
    <property type="match status" value="1"/>
</dbReference>
<evidence type="ECO:0000256" key="4">
    <source>
        <dbReference type="ARBA" id="ARBA00023239"/>
    </source>
</evidence>
<dbReference type="InterPro" id="IPR006103">
    <property type="entry name" value="Glyco_hydro_2_cat"/>
</dbReference>
<dbReference type="GO" id="GO:0042597">
    <property type="term" value="C:periplasmic space"/>
    <property type="evidence" value="ECO:0007669"/>
    <property type="project" value="InterPro"/>
</dbReference>